<dbReference type="EMBL" id="JADBJN010000001">
    <property type="protein sequence ID" value="KAG5684232.1"/>
    <property type="molecule type" value="Genomic_DNA"/>
</dbReference>
<keyword evidence="6" id="KW-1185">Reference proteome</keyword>
<evidence type="ECO:0000256" key="4">
    <source>
        <dbReference type="SAM" id="SignalP"/>
    </source>
</evidence>
<organism evidence="5 6">
    <name type="scientific">Polypedilum vanderplanki</name>
    <name type="common">Sleeping chironomid midge</name>
    <dbReference type="NCBI Taxonomy" id="319348"/>
    <lineage>
        <taxon>Eukaryota</taxon>
        <taxon>Metazoa</taxon>
        <taxon>Ecdysozoa</taxon>
        <taxon>Arthropoda</taxon>
        <taxon>Hexapoda</taxon>
        <taxon>Insecta</taxon>
        <taxon>Pterygota</taxon>
        <taxon>Neoptera</taxon>
        <taxon>Endopterygota</taxon>
        <taxon>Diptera</taxon>
        <taxon>Nematocera</taxon>
        <taxon>Chironomoidea</taxon>
        <taxon>Chironomidae</taxon>
        <taxon>Chironominae</taxon>
        <taxon>Polypedilum</taxon>
        <taxon>Polypedilum</taxon>
    </lineage>
</organism>
<keyword evidence="1" id="KW-0433">Leucine-rich repeat</keyword>
<evidence type="ECO:0000313" key="6">
    <source>
        <dbReference type="Proteomes" id="UP001107558"/>
    </source>
</evidence>
<name>A0A9J6CQK5_POLVA</name>
<proteinExistence type="predicted"/>
<dbReference type="InterPro" id="IPR050328">
    <property type="entry name" value="Dev_Immune_Receptor"/>
</dbReference>
<feature type="signal peptide" evidence="4">
    <location>
        <begin position="1"/>
        <end position="18"/>
    </location>
</feature>
<feature type="chain" id="PRO_5039932230" evidence="4">
    <location>
        <begin position="19"/>
        <end position="321"/>
    </location>
</feature>
<evidence type="ECO:0000256" key="2">
    <source>
        <dbReference type="ARBA" id="ARBA00022729"/>
    </source>
</evidence>
<keyword evidence="2 4" id="KW-0732">Signal</keyword>
<dbReference type="PANTHER" id="PTHR24373:SF275">
    <property type="entry name" value="TIR DOMAIN-CONTAINING PROTEIN"/>
    <property type="match status" value="1"/>
</dbReference>
<dbReference type="Proteomes" id="UP001107558">
    <property type="component" value="Chromosome 1"/>
</dbReference>
<evidence type="ECO:0000313" key="5">
    <source>
        <dbReference type="EMBL" id="KAG5684232.1"/>
    </source>
</evidence>
<dbReference type="PANTHER" id="PTHR24373">
    <property type="entry name" value="SLIT RELATED LEUCINE-RICH REPEAT NEURONAL PROTEIN"/>
    <property type="match status" value="1"/>
</dbReference>
<dbReference type="Pfam" id="PF13855">
    <property type="entry name" value="LRR_8"/>
    <property type="match status" value="1"/>
</dbReference>
<dbReference type="Gene3D" id="3.80.10.10">
    <property type="entry name" value="Ribonuclease Inhibitor"/>
    <property type="match status" value="2"/>
</dbReference>
<dbReference type="SUPFAM" id="SSF52058">
    <property type="entry name" value="L domain-like"/>
    <property type="match status" value="1"/>
</dbReference>
<evidence type="ECO:0000256" key="1">
    <source>
        <dbReference type="ARBA" id="ARBA00022614"/>
    </source>
</evidence>
<accession>A0A9J6CQK5</accession>
<dbReference type="InterPro" id="IPR001611">
    <property type="entry name" value="Leu-rich_rpt"/>
</dbReference>
<sequence>MYLIRILISFLLFSMLTAIETIISSPVVITCEAPILETCVVIANDRINSIDDRIQIIGADMNVERFFSVTGFYALSKNINMKFIPSNIFMQMPNLAYFFAHDVQLEELPTNTFRECSKLLQISLQENKLRNLGEGFAEGCSKTLYLLDLSYNQLSALNANSFKGLTSLTVLNMNFNFIEVIEKGTFDNMPALSLITLDMNKISFIHPATFTSLTSLNSLVLTNNKIKVIKSGWFANKTYFERVNLKNNEIVAVDSKIFDTWMITNSNETQLKISYNLNLEGNDCIDMELKKISEKTIPYFKNSLNRCFVEYEENYYYKNFP</sequence>
<dbReference type="Pfam" id="PF13306">
    <property type="entry name" value="LRR_5"/>
    <property type="match status" value="1"/>
</dbReference>
<evidence type="ECO:0000256" key="3">
    <source>
        <dbReference type="ARBA" id="ARBA00022737"/>
    </source>
</evidence>
<dbReference type="InterPro" id="IPR032675">
    <property type="entry name" value="LRR_dom_sf"/>
</dbReference>
<dbReference type="OrthoDB" id="6022531at2759"/>
<keyword evidence="3" id="KW-0677">Repeat</keyword>
<comment type="caution">
    <text evidence="5">The sequence shown here is derived from an EMBL/GenBank/DDBJ whole genome shotgun (WGS) entry which is preliminary data.</text>
</comment>
<reference evidence="5" key="1">
    <citation type="submission" date="2021-03" db="EMBL/GenBank/DDBJ databases">
        <title>Chromosome level genome of the anhydrobiotic midge Polypedilum vanderplanki.</title>
        <authorList>
            <person name="Yoshida Y."/>
            <person name="Kikawada T."/>
            <person name="Gusev O."/>
        </authorList>
    </citation>
    <scope>NUCLEOTIDE SEQUENCE</scope>
    <source>
        <strain evidence="5">NIAS01</strain>
        <tissue evidence="5">Whole body or cell culture</tissue>
    </source>
</reference>
<dbReference type="AlphaFoldDB" id="A0A9J6CQK5"/>
<gene>
    <name evidence="5" type="ORF">PVAND_013470</name>
</gene>
<dbReference type="InterPro" id="IPR003591">
    <property type="entry name" value="Leu-rich_rpt_typical-subtyp"/>
</dbReference>
<dbReference type="InterPro" id="IPR026906">
    <property type="entry name" value="LRR_5"/>
</dbReference>
<protein>
    <submittedName>
        <fullName evidence="5">Uncharacterized protein</fullName>
    </submittedName>
</protein>
<dbReference type="SMART" id="SM00369">
    <property type="entry name" value="LRR_TYP"/>
    <property type="match status" value="5"/>
</dbReference>